<dbReference type="InterPro" id="IPR038765">
    <property type="entry name" value="Papain-like_cys_pep_sf"/>
</dbReference>
<dbReference type="Gene3D" id="3.90.70.10">
    <property type="entry name" value="Cysteine proteinases"/>
    <property type="match status" value="1"/>
</dbReference>
<feature type="coiled-coil region" evidence="1">
    <location>
        <begin position="147"/>
        <end position="174"/>
    </location>
</feature>
<feature type="compositionally biased region" description="Polar residues" evidence="2">
    <location>
        <begin position="24"/>
        <end position="38"/>
    </location>
</feature>
<dbReference type="GO" id="GO:0016579">
    <property type="term" value="P:protein deubiquitination"/>
    <property type="evidence" value="ECO:0007669"/>
    <property type="project" value="InterPro"/>
</dbReference>
<name>G0U3I9_TRYVY</name>
<dbReference type="InterPro" id="IPR018200">
    <property type="entry name" value="USP_CS"/>
</dbReference>
<dbReference type="GO" id="GO:0004843">
    <property type="term" value="F:cysteine-type deubiquitinase activity"/>
    <property type="evidence" value="ECO:0007669"/>
    <property type="project" value="InterPro"/>
</dbReference>
<dbReference type="PANTHER" id="PTHR21646:SF76">
    <property type="entry name" value="UBIQUITIN CARBOXYL-TERMINAL HYDROLASE 32"/>
    <property type="match status" value="1"/>
</dbReference>
<dbReference type="InterPro" id="IPR028889">
    <property type="entry name" value="USP"/>
</dbReference>
<feature type="region of interest" description="Disordered" evidence="2">
    <location>
        <begin position="66"/>
        <end position="88"/>
    </location>
</feature>
<sequence>MQVGSHTYPVHTDAQKPSFPPLPQSDSHSPFQSPTGTLVSLDGGTRQSGNCSLPVLMGRAVPAQLPAGGPPCGSGSSQAQQSYQRAHHPEGHVPVPLCNIGNTCYMNSVVQCIMQSPWLSARLEECQLNRESHPASVALLEFRSTGKSGAEQLLRTFKAEAAKLNDEFKEYIQSDAHEFLRTFLHVVHSEINRVGRTQAPYVELKDIENEDEEASYRRWRMHFLRLDDSVVYDIFGGVLRSKCCCSHCKYSSLAFDPFLDLSLPLSPESQKLLAVEQLLEGNFYDEKGEKLSGGNRLLCTRCKRPRDGTRIVTVVEWPKILVLHLNRFDGRGEKNSAGVVYPEAFTTGGTRLVQYRLYGVLCHNGTAHWGHYTTYVLVKNKGWFLCSDSSITPATAYDALKAFQDAYILFYAAQS</sequence>
<dbReference type="Pfam" id="PF00443">
    <property type="entry name" value="UCH"/>
    <property type="match status" value="1"/>
</dbReference>
<accession>G0U3I9</accession>
<evidence type="ECO:0000313" key="4">
    <source>
        <dbReference type="EMBL" id="CCC50846.1"/>
    </source>
</evidence>
<keyword evidence="4" id="KW-0378">Hydrolase</keyword>
<dbReference type="AlphaFoldDB" id="G0U3I9"/>
<reference evidence="4" key="1">
    <citation type="journal article" date="2012" name="Proc. Natl. Acad. Sci. U.S.A.">
        <title>Antigenic diversity is generated by distinct evolutionary mechanisms in African trypanosome species.</title>
        <authorList>
            <person name="Jackson A.P."/>
            <person name="Berry A."/>
            <person name="Aslett M."/>
            <person name="Allison H.C."/>
            <person name="Burton P."/>
            <person name="Vavrova-Anderson J."/>
            <person name="Brown R."/>
            <person name="Browne H."/>
            <person name="Corton N."/>
            <person name="Hauser H."/>
            <person name="Gamble J."/>
            <person name="Gilderthorp R."/>
            <person name="Marcello L."/>
            <person name="McQuillan J."/>
            <person name="Otto T.D."/>
            <person name="Quail M.A."/>
            <person name="Sanders M.J."/>
            <person name="van Tonder A."/>
            <person name="Ginger M.L."/>
            <person name="Field M.C."/>
            <person name="Barry J.D."/>
            <person name="Hertz-Fowler C."/>
            <person name="Berriman M."/>
        </authorList>
    </citation>
    <scope>NUCLEOTIDE SEQUENCE</scope>
    <source>
        <strain evidence="4">Y486</strain>
    </source>
</reference>
<dbReference type="PROSITE" id="PS00973">
    <property type="entry name" value="USP_2"/>
    <property type="match status" value="1"/>
</dbReference>
<feature type="compositionally biased region" description="Low complexity" evidence="2">
    <location>
        <begin position="73"/>
        <end position="84"/>
    </location>
</feature>
<dbReference type="SUPFAM" id="SSF54001">
    <property type="entry name" value="Cysteine proteinases"/>
    <property type="match status" value="1"/>
</dbReference>
<dbReference type="VEuPathDB" id="TriTrypDB:TvY486_0906670"/>
<evidence type="ECO:0000256" key="1">
    <source>
        <dbReference type="SAM" id="Coils"/>
    </source>
</evidence>
<dbReference type="InterPro" id="IPR001394">
    <property type="entry name" value="Peptidase_C19_UCH"/>
</dbReference>
<dbReference type="EMBL" id="HE573025">
    <property type="protein sequence ID" value="CCC50846.1"/>
    <property type="molecule type" value="Genomic_DNA"/>
</dbReference>
<dbReference type="PROSITE" id="PS50235">
    <property type="entry name" value="USP_3"/>
    <property type="match status" value="1"/>
</dbReference>
<evidence type="ECO:0000256" key="2">
    <source>
        <dbReference type="SAM" id="MobiDB-lite"/>
    </source>
</evidence>
<dbReference type="EC" id="3.1.2.15" evidence="4"/>
<feature type="domain" description="USP" evidence="3">
    <location>
        <begin position="95"/>
        <end position="414"/>
    </location>
</feature>
<organism evidence="4">
    <name type="scientific">Trypanosoma vivax (strain Y486)</name>
    <dbReference type="NCBI Taxonomy" id="1055687"/>
    <lineage>
        <taxon>Eukaryota</taxon>
        <taxon>Discoba</taxon>
        <taxon>Euglenozoa</taxon>
        <taxon>Kinetoplastea</taxon>
        <taxon>Metakinetoplastina</taxon>
        <taxon>Trypanosomatida</taxon>
        <taxon>Trypanosomatidae</taxon>
        <taxon>Trypanosoma</taxon>
        <taxon>Duttonella</taxon>
    </lineage>
</organism>
<dbReference type="PANTHER" id="PTHR21646">
    <property type="entry name" value="UBIQUITIN CARBOXYL-TERMINAL HYDROLASE"/>
    <property type="match status" value="1"/>
</dbReference>
<feature type="region of interest" description="Disordered" evidence="2">
    <location>
        <begin position="1"/>
        <end position="44"/>
    </location>
</feature>
<evidence type="ECO:0000259" key="3">
    <source>
        <dbReference type="PROSITE" id="PS50235"/>
    </source>
</evidence>
<keyword evidence="1" id="KW-0175">Coiled coil</keyword>
<protein>
    <submittedName>
        <fullName evidence="4">Putative ubiquitin hydrolase</fullName>
        <ecNumber evidence="4">3.1.2.15</ecNumber>
    </submittedName>
</protein>
<gene>
    <name evidence="4" type="ORF">TVY486_0906670</name>
</gene>
<proteinExistence type="predicted"/>
<dbReference type="InterPro" id="IPR050185">
    <property type="entry name" value="Ub_carboxyl-term_hydrolase"/>
</dbReference>